<evidence type="ECO:0000256" key="7">
    <source>
        <dbReference type="ARBA" id="ARBA00022679"/>
    </source>
</evidence>
<dbReference type="CDD" id="cd04095">
    <property type="entry name" value="CysN_NoDQ_III"/>
    <property type="match status" value="1"/>
</dbReference>
<dbReference type="GO" id="GO:0004020">
    <property type="term" value="F:adenylylsulfate kinase activity"/>
    <property type="evidence" value="ECO:0007669"/>
    <property type="project" value="UniProtKB-EC"/>
</dbReference>
<comment type="function">
    <text evidence="2">APS kinase catalyzes the synthesis of activated sulfate.</text>
</comment>
<dbReference type="InterPro" id="IPR041757">
    <property type="entry name" value="CysN_GTP-bd"/>
</dbReference>
<comment type="function">
    <text evidence="12">Proposed to provide activated sulfate for transfer to Nod factor. ATP sulfurylase may be the GTPase, regulating ATP sulfurylase activity.</text>
</comment>
<evidence type="ECO:0000256" key="5">
    <source>
        <dbReference type="ARBA" id="ARBA00012391"/>
    </source>
</evidence>
<dbReference type="GO" id="GO:0005524">
    <property type="term" value="F:ATP binding"/>
    <property type="evidence" value="ECO:0007669"/>
    <property type="project" value="UniProtKB-KW"/>
</dbReference>
<keyword evidence="17" id="KW-1185">Reference proteome</keyword>
<dbReference type="CDD" id="cd04166">
    <property type="entry name" value="CysN_ATPS"/>
    <property type="match status" value="1"/>
</dbReference>
<proteinExistence type="predicted"/>
<reference evidence="16 17" key="1">
    <citation type="submission" date="2019-11" db="EMBL/GenBank/DDBJ databases">
        <title>Identification of a novel strain.</title>
        <authorList>
            <person name="Xu Q."/>
            <person name="Wang G."/>
        </authorList>
    </citation>
    <scope>NUCLEOTIDE SEQUENCE [LARGE SCALE GENOMIC DNA]</scope>
    <source>
        <strain evidence="17">xq</strain>
    </source>
</reference>
<dbReference type="Gene3D" id="2.40.30.10">
    <property type="entry name" value="Translation factors"/>
    <property type="match status" value="2"/>
</dbReference>
<dbReference type="AlphaFoldDB" id="A0A6I3KKA6"/>
<evidence type="ECO:0000256" key="8">
    <source>
        <dbReference type="ARBA" id="ARBA00022695"/>
    </source>
</evidence>
<dbReference type="InterPro" id="IPR054696">
    <property type="entry name" value="GTP-eEF1A_C"/>
</dbReference>
<comment type="catalytic activity">
    <reaction evidence="1">
        <text>adenosine 5'-phosphosulfate + ATP = 3'-phosphoadenylyl sulfate + ADP + H(+)</text>
        <dbReference type="Rhea" id="RHEA:24152"/>
        <dbReference type="ChEBI" id="CHEBI:15378"/>
        <dbReference type="ChEBI" id="CHEBI:30616"/>
        <dbReference type="ChEBI" id="CHEBI:58243"/>
        <dbReference type="ChEBI" id="CHEBI:58339"/>
        <dbReference type="ChEBI" id="CHEBI:456216"/>
        <dbReference type="EC" id="2.7.1.25"/>
    </reaction>
</comment>
<keyword evidence="7 16" id="KW-0808">Transferase</keyword>
<comment type="catalytic activity">
    <reaction evidence="14">
        <text>sulfate + ATP + H(+) = adenosine 5'-phosphosulfate + diphosphate</text>
        <dbReference type="Rhea" id="RHEA:18133"/>
        <dbReference type="ChEBI" id="CHEBI:15378"/>
        <dbReference type="ChEBI" id="CHEBI:16189"/>
        <dbReference type="ChEBI" id="CHEBI:30616"/>
        <dbReference type="ChEBI" id="CHEBI:33019"/>
        <dbReference type="ChEBI" id="CHEBI:58243"/>
        <dbReference type="EC" id="2.7.7.4"/>
    </reaction>
</comment>
<dbReference type="InterPro" id="IPR031157">
    <property type="entry name" value="G_TR_CS"/>
</dbReference>
<dbReference type="RefSeq" id="WP_154740636.1">
    <property type="nucleotide sequence ID" value="NZ_WMBQ01000002.1"/>
</dbReference>
<feature type="domain" description="Tr-type G" evidence="15">
    <location>
        <begin position="21"/>
        <end position="237"/>
    </location>
</feature>
<dbReference type="PROSITE" id="PS51722">
    <property type="entry name" value="G_TR_2"/>
    <property type="match status" value="1"/>
</dbReference>
<dbReference type="InterPro" id="IPR027417">
    <property type="entry name" value="P-loop_NTPase"/>
</dbReference>
<dbReference type="FunFam" id="3.40.50.300:FF:000119">
    <property type="entry name" value="Sulfate adenylyltransferase subunit 1"/>
    <property type="match status" value="1"/>
</dbReference>
<dbReference type="GO" id="GO:0005525">
    <property type="term" value="F:GTP binding"/>
    <property type="evidence" value="ECO:0007669"/>
    <property type="project" value="UniProtKB-KW"/>
</dbReference>
<evidence type="ECO:0000256" key="12">
    <source>
        <dbReference type="ARBA" id="ARBA00024872"/>
    </source>
</evidence>
<evidence type="ECO:0000256" key="1">
    <source>
        <dbReference type="ARBA" id="ARBA00001823"/>
    </source>
</evidence>
<dbReference type="InterPro" id="IPR044139">
    <property type="entry name" value="CysN_NoDQ_III"/>
</dbReference>
<dbReference type="SUPFAM" id="SSF50447">
    <property type="entry name" value="Translation proteins"/>
    <property type="match status" value="1"/>
</dbReference>
<dbReference type="NCBIfam" id="TIGR02034">
    <property type="entry name" value="CysN"/>
    <property type="match status" value="1"/>
</dbReference>
<dbReference type="InterPro" id="IPR011779">
    <property type="entry name" value="SO4_adenylTrfase_lsu"/>
</dbReference>
<evidence type="ECO:0000256" key="4">
    <source>
        <dbReference type="ARBA" id="ARBA00012121"/>
    </source>
</evidence>
<accession>A0A6I3KKA6</accession>
<comment type="caution">
    <text evidence="16">The sequence shown here is derived from an EMBL/GenBank/DDBJ whole genome shotgun (WGS) entry which is preliminary data.</text>
</comment>
<evidence type="ECO:0000256" key="6">
    <source>
        <dbReference type="ARBA" id="ARBA00018372"/>
    </source>
</evidence>
<evidence type="ECO:0000259" key="15">
    <source>
        <dbReference type="PROSITE" id="PS51722"/>
    </source>
</evidence>
<evidence type="ECO:0000313" key="17">
    <source>
        <dbReference type="Proteomes" id="UP000440694"/>
    </source>
</evidence>
<dbReference type="Pfam" id="PF00009">
    <property type="entry name" value="GTP_EFTU"/>
    <property type="match status" value="1"/>
</dbReference>
<dbReference type="PRINTS" id="PR00315">
    <property type="entry name" value="ELONGATNFCT"/>
</dbReference>
<evidence type="ECO:0000256" key="11">
    <source>
        <dbReference type="ARBA" id="ARBA00023134"/>
    </source>
</evidence>
<sequence>MTALTAIRREDLAPAFNQDLNGILHLLTCGSVDDGKSTLIGRLLWDASDLYDDQRETINRSSNAATGGAHPDFSLLLDGLVAEREQGITIDIAWRYFDTATRRFVVIDSPGHEQYTRNMASGASHADVAIMLVDARHGVKRQTRRHAAILDIVGVKRVVLAVNKMDLADWSQDKFRAIEADFRELTLRFGFREAIAIPVSAVGGDNVARRSEHMPWYTGPHLLEHLERIPPRDITPRGSFRLPVQTVLRDGLDFRGLAGTVASGCISVGDRVTDALSGQSAHVLRIATMDRDLEIAKQGQAVALQLDTDIDVARGAILSAADAPPTVAAHLEARAVWLWETPFDPNAGYFLRTATDLAPISTLSITSLLDLETLAVQPADKASVNDIANIWITLGRPVAVDTFVDNQGTGAFLIIDAVTGASVAGGVITTARAGAVDDASAFRLTRELLSRGLCRDLADSDEDRREFQRRASEAALLLHAAGIQVKIEL</sequence>
<comment type="subunit">
    <text evidence="3">Sulfate-activating enzymes, NodP and NodQ, may be physically associated.</text>
</comment>
<keyword evidence="8 16" id="KW-0548">Nucleotidyltransferase</keyword>
<evidence type="ECO:0000256" key="3">
    <source>
        <dbReference type="ARBA" id="ARBA00011760"/>
    </source>
</evidence>
<dbReference type="Gene3D" id="3.40.50.300">
    <property type="entry name" value="P-loop containing nucleotide triphosphate hydrolases"/>
    <property type="match status" value="1"/>
</dbReference>
<evidence type="ECO:0000313" key="16">
    <source>
        <dbReference type="EMBL" id="MTD96185.1"/>
    </source>
</evidence>
<keyword evidence="10" id="KW-0067">ATP-binding</keyword>
<keyword evidence="11" id="KW-0342">GTP-binding</keyword>
<dbReference type="GO" id="GO:0006790">
    <property type="term" value="P:sulfur compound metabolic process"/>
    <property type="evidence" value="ECO:0007669"/>
    <property type="project" value="InterPro"/>
</dbReference>
<organism evidence="16 17">
    <name type="scientific">Hyphomicrobium album</name>
    <dbReference type="NCBI Taxonomy" id="2665159"/>
    <lineage>
        <taxon>Bacteria</taxon>
        <taxon>Pseudomonadati</taxon>
        <taxon>Pseudomonadota</taxon>
        <taxon>Alphaproteobacteria</taxon>
        <taxon>Hyphomicrobiales</taxon>
        <taxon>Hyphomicrobiaceae</taxon>
        <taxon>Hyphomicrobium</taxon>
    </lineage>
</organism>
<evidence type="ECO:0000256" key="14">
    <source>
        <dbReference type="ARBA" id="ARBA00049370"/>
    </source>
</evidence>
<dbReference type="InterPro" id="IPR000795">
    <property type="entry name" value="T_Tr_GTP-bd_dom"/>
</dbReference>
<evidence type="ECO:0000256" key="9">
    <source>
        <dbReference type="ARBA" id="ARBA00022741"/>
    </source>
</evidence>
<dbReference type="Pfam" id="PF22594">
    <property type="entry name" value="GTP-eEF1A_C"/>
    <property type="match status" value="1"/>
</dbReference>
<dbReference type="InterPro" id="IPR050100">
    <property type="entry name" value="TRAFAC_GTPase_members"/>
</dbReference>
<evidence type="ECO:0000256" key="13">
    <source>
        <dbReference type="ARBA" id="ARBA00032986"/>
    </source>
</evidence>
<dbReference type="GO" id="GO:0003924">
    <property type="term" value="F:GTPase activity"/>
    <property type="evidence" value="ECO:0007669"/>
    <property type="project" value="InterPro"/>
</dbReference>
<name>A0A6I3KKA6_9HYPH</name>
<evidence type="ECO:0000256" key="10">
    <source>
        <dbReference type="ARBA" id="ARBA00022840"/>
    </source>
</evidence>
<dbReference type="EMBL" id="WMBQ01000002">
    <property type="protein sequence ID" value="MTD96185.1"/>
    <property type="molecule type" value="Genomic_DNA"/>
</dbReference>
<evidence type="ECO:0000256" key="2">
    <source>
        <dbReference type="ARBA" id="ARBA00002357"/>
    </source>
</evidence>
<dbReference type="SUPFAM" id="SSF50465">
    <property type="entry name" value="EF-Tu/eEF-1alpha/eIF2-gamma C-terminal domain"/>
    <property type="match status" value="1"/>
</dbReference>
<dbReference type="InterPro" id="IPR009000">
    <property type="entry name" value="Transl_B-barrel_sf"/>
</dbReference>
<dbReference type="GO" id="GO:0004781">
    <property type="term" value="F:sulfate adenylyltransferase (ATP) activity"/>
    <property type="evidence" value="ECO:0007669"/>
    <property type="project" value="UniProtKB-EC"/>
</dbReference>
<dbReference type="EC" id="2.7.7.4" evidence="5"/>
<dbReference type="PANTHER" id="PTHR23115">
    <property type="entry name" value="TRANSLATION FACTOR"/>
    <property type="match status" value="1"/>
</dbReference>
<keyword evidence="9" id="KW-0547">Nucleotide-binding</keyword>
<dbReference type="EC" id="2.7.1.25" evidence="4"/>
<gene>
    <name evidence="16" type="ORF">GIW81_17735</name>
</gene>
<dbReference type="Proteomes" id="UP000440694">
    <property type="component" value="Unassembled WGS sequence"/>
</dbReference>
<dbReference type="PROSITE" id="PS00301">
    <property type="entry name" value="G_TR_1"/>
    <property type="match status" value="1"/>
</dbReference>
<protein>
    <recommendedName>
        <fullName evidence="6">Bifunctional enzyme NodQ</fullName>
        <ecNumber evidence="4">2.7.1.25</ecNumber>
        <ecNumber evidence="5">2.7.7.4</ecNumber>
    </recommendedName>
    <alternativeName>
        <fullName evidence="13">Nodulation protein Q</fullName>
    </alternativeName>
</protein>
<dbReference type="InterPro" id="IPR009001">
    <property type="entry name" value="Transl_elong_EF1A/Init_IF2_C"/>
</dbReference>
<dbReference type="SUPFAM" id="SSF52540">
    <property type="entry name" value="P-loop containing nucleoside triphosphate hydrolases"/>
    <property type="match status" value="1"/>
</dbReference>